<protein>
    <submittedName>
        <fullName evidence="2">Kinase-like domain-containing protein</fullName>
    </submittedName>
</protein>
<dbReference type="GO" id="GO:0016301">
    <property type="term" value="F:kinase activity"/>
    <property type="evidence" value="ECO:0007669"/>
    <property type="project" value="UniProtKB-KW"/>
</dbReference>
<dbReference type="Pfam" id="PF01636">
    <property type="entry name" value="APH"/>
    <property type="match status" value="1"/>
</dbReference>
<keyword evidence="2" id="KW-0418">Kinase</keyword>
<accession>A0A5N6TP28</accession>
<dbReference type="EMBL" id="ML742178">
    <property type="protein sequence ID" value="KAE8148037.1"/>
    <property type="molecule type" value="Genomic_DNA"/>
</dbReference>
<proteinExistence type="predicted"/>
<sequence length="313" mass="36024">MSILGRIRAHLVPARLWLGEKRYDSLGSNVIRVSETRLIKGPCESAELEGLEYIAKHTSIPVPKVHRAHRVDGHLYIEMEYIQGDTLQDKWIKSRDLSVTAKQAIVKQVAAYVDELRRLEPPQKGIVASADLGKCLDVRVGFHDHLRGQTPLEDATKVFDEAVTVCHSRQYRTCFAHADLCPRNIIVRDGEVAAIIDWQFAGWYPEYWEYTKAHFGILDMPDWYEELRNAIPRYDDELAAERVLWVQLDQPGMFQCTAWRLQTFFTTSNCHIIWATFARFPPGVRNDGRIDSRDSGSLGFYRTYETTSKTYNS</sequence>
<dbReference type="CDD" id="cd05120">
    <property type="entry name" value="APH_ChoK_like"/>
    <property type="match status" value="1"/>
</dbReference>
<dbReference type="InterPro" id="IPR002575">
    <property type="entry name" value="Aminoglycoside_PTrfase"/>
</dbReference>
<evidence type="ECO:0000313" key="2">
    <source>
        <dbReference type="EMBL" id="KAE8148037.1"/>
    </source>
</evidence>
<dbReference type="PANTHER" id="PTHR21310">
    <property type="entry name" value="AMINOGLYCOSIDE PHOSPHOTRANSFERASE-RELATED-RELATED"/>
    <property type="match status" value="1"/>
</dbReference>
<keyword evidence="3" id="KW-1185">Reference proteome</keyword>
<dbReference type="Proteomes" id="UP000325780">
    <property type="component" value="Unassembled WGS sequence"/>
</dbReference>
<dbReference type="PANTHER" id="PTHR21310:SF15">
    <property type="entry name" value="AMINOGLYCOSIDE PHOSPHOTRANSFERASE DOMAIN-CONTAINING PROTEIN"/>
    <property type="match status" value="1"/>
</dbReference>
<dbReference type="InterPro" id="IPR051678">
    <property type="entry name" value="AGP_Transferase"/>
</dbReference>
<reference evidence="2 3" key="1">
    <citation type="submission" date="2019-04" db="EMBL/GenBank/DDBJ databases">
        <title>Friends and foes A comparative genomics study of 23 Aspergillus species from section Flavi.</title>
        <authorList>
            <consortium name="DOE Joint Genome Institute"/>
            <person name="Kjaerbolling I."/>
            <person name="Vesth T."/>
            <person name="Frisvad J.C."/>
            <person name="Nybo J.L."/>
            <person name="Theobald S."/>
            <person name="Kildgaard S."/>
            <person name="Isbrandt T."/>
            <person name="Kuo A."/>
            <person name="Sato A."/>
            <person name="Lyhne E.K."/>
            <person name="Kogle M.E."/>
            <person name="Wiebenga A."/>
            <person name="Kun R.S."/>
            <person name="Lubbers R.J."/>
            <person name="Makela M.R."/>
            <person name="Barry K."/>
            <person name="Chovatia M."/>
            <person name="Clum A."/>
            <person name="Daum C."/>
            <person name="Haridas S."/>
            <person name="He G."/>
            <person name="LaButti K."/>
            <person name="Lipzen A."/>
            <person name="Mondo S."/>
            <person name="Riley R."/>
            <person name="Salamov A."/>
            <person name="Simmons B.A."/>
            <person name="Magnuson J.K."/>
            <person name="Henrissat B."/>
            <person name="Mortensen U.H."/>
            <person name="Larsen T.O."/>
            <person name="Devries R.P."/>
            <person name="Grigoriev I.V."/>
            <person name="Machida M."/>
            <person name="Baker S.E."/>
            <person name="Andersen M.R."/>
        </authorList>
    </citation>
    <scope>NUCLEOTIDE SEQUENCE [LARGE SCALE GENOMIC DNA]</scope>
    <source>
        <strain evidence="2 3">IBT 18842</strain>
    </source>
</reference>
<dbReference type="InterPro" id="IPR011009">
    <property type="entry name" value="Kinase-like_dom_sf"/>
</dbReference>
<dbReference type="SUPFAM" id="SSF56112">
    <property type="entry name" value="Protein kinase-like (PK-like)"/>
    <property type="match status" value="1"/>
</dbReference>
<evidence type="ECO:0000259" key="1">
    <source>
        <dbReference type="Pfam" id="PF01636"/>
    </source>
</evidence>
<feature type="domain" description="Aminoglycoside phosphotransferase" evidence="1">
    <location>
        <begin position="47"/>
        <end position="221"/>
    </location>
</feature>
<dbReference type="OrthoDB" id="2906425at2759"/>
<gene>
    <name evidence="2" type="ORF">BDV25DRAFT_131572</name>
</gene>
<dbReference type="AlphaFoldDB" id="A0A5N6TP28"/>
<organism evidence="2 3">
    <name type="scientific">Aspergillus avenaceus</name>
    <dbReference type="NCBI Taxonomy" id="36643"/>
    <lineage>
        <taxon>Eukaryota</taxon>
        <taxon>Fungi</taxon>
        <taxon>Dikarya</taxon>
        <taxon>Ascomycota</taxon>
        <taxon>Pezizomycotina</taxon>
        <taxon>Eurotiomycetes</taxon>
        <taxon>Eurotiomycetidae</taxon>
        <taxon>Eurotiales</taxon>
        <taxon>Aspergillaceae</taxon>
        <taxon>Aspergillus</taxon>
        <taxon>Aspergillus subgen. Circumdati</taxon>
    </lineage>
</organism>
<evidence type="ECO:0000313" key="3">
    <source>
        <dbReference type="Proteomes" id="UP000325780"/>
    </source>
</evidence>
<name>A0A5N6TP28_ASPAV</name>
<keyword evidence="2" id="KW-0808">Transferase</keyword>
<dbReference type="Gene3D" id="3.90.1200.10">
    <property type="match status" value="1"/>
</dbReference>